<reference evidence="4 5" key="1">
    <citation type="journal article" date="2018" name="Nat. Biotechnol.">
        <title>A standardized bacterial taxonomy based on genome phylogeny substantially revises the tree of life.</title>
        <authorList>
            <person name="Parks D.H."/>
            <person name="Chuvochina M."/>
            <person name="Waite D.W."/>
            <person name="Rinke C."/>
            <person name="Skarshewski A."/>
            <person name="Chaumeil P.A."/>
            <person name="Hugenholtz P."/>
        </authorList>
    </citation>
    <scope>NUCLEOTIDE SEQUENCE [LARGE SCALE GENOMIC DNA]</scope>
    <source>
        <strain evidence="4">UBA9359</strain>
    </source>
</reference>
<dbReference type="InterPro" id="IPR013766">
    <property type="entry name" value="Thioredoxin_domain"/>
</dbReference>
<feature type="chain" id="PRO_5017761683" evidence="2">
    <location>
        <begin position="20"/>
        <end position="145"/>
    </location>
</feature>
<feature type="domain" description="Thioredoxin" evidence="3">
    <location>
        <begin position="17"/>
        <end position="145"/>
    </location>
</feature>
<dbReference type="AlphaFoldDB" id="A0A3D5IWN9"/>
<dbReference type="Proteomes" id="UP000264330">
    <property type="component" value="Unassembled WGS sequence"/>
</dbReference>
<dbReference type="EMBL" id="DPMF01000094">
    <property type="protein sequence ID" value="HCV80251.1"/>
    <property type="molecule type" value="Genomic_DNA"/>
</dbReference>
<dbReference type="InterPro" id="IPR036249">
    <property type="entry name" value="Thioredoxin-like_sf"/>
</dbReference>
<organism evidence="4 5">
    <name type="scientific">Zunongwangia profunda</name>
    <dbReference type="NCBI Taxonomy" id="398743"/>
    <lineage>
        <taxon>Bacteria</taxon>
        <taxon>Pseudomonadati</taxon>
        <taxon>Bacteroidota</taxon>
        <taxon>Flavobacteriia</taxon>
        <taxon>Flavobacteriales</taxon>
        <taxon>Flavobacteriaceae</taxon>
        <taxon>Zunongwangia</taxon>
    </lineage>
</organism>
<dbReference type="OMA" id="GPCIKLK"/>
<name>A0A3D5IWN9_9FLAO</name>
<evidence type="ECO:0000256" key="1">
    <source>
        <dbReference type="ARBA" id="ARBA00022729"/>
    </source>
</evidence>
<feature type="signal peptide" evidence="2">
    <location>
        <begin position="1"/>
        <end position="19"/>
    </location>
</feature>
<accession>A0A3D5IWN9</accession>
<evidence type="ECO:0000256" key="2">
    <source>
        <dbReference type="SAM" id="SignalP"/>
    </source>
</evidence>
<keyword evidence="1 2" id="KW-0732">Signal</keyword>
<dbReference type="PROSITE" id="PS51352">
    <property type="entry name" value="THIOREDOXIN_2"/>
    <property type="match status" value="1"/>
</dbReference>
<dbReference type="InterPro" id="IPR051099">
    <property type="entry name" value="AGR/TXD"/>
</dbReference>
<dbReference type="Pfam" id="PF13899">
    <property type="entry name" value="Thioredoxin_7"/>
    <property type="match status" value="1"/>
</dbReference>
<sequence>MKKILLILICVFSTQFLLAQDWKTDFAAAKKEAAKEDKPIILVFQGSDWCAPCIKLDKEIWSTEEFKDYAQKHYVMLKADFPRKNKNALSPEQQEKNNKLAEVYNSNGYFPFVVVLDKSGKVLGQAGYQKIEVKQYIAMLDKFAK</sequence>
<protein>
    <submittedName>
        <fullName evidence="4">Thioredoxin family protein</fullName>
    </submittedName>
</protein>
<dbReference type="RefSeq" id="WP_013071348.1">
    <property type="nucleotide sequence ID" value="NZ_CAJXAW010000151.1"/>
</dbReference>
<evidence type="ECO:0000313" key="5">
    <source>
        <dbReference type="Proteomes" id="UP000264330"/>
    </source>
</evidence>
<comment type="caution">
    <text evidence="4">The sequence shown here is derived from an EMBL/GenBank/DDBJ whole genome shotgun (WGS) entry which is preliminary data.</text>
</comment>
<dbReference type="SUPFAM" id="SSF52833">
    <property type="entry name" value="Thioredoxin-like"/>
    <property type="match status" value="1"/>
</dbReference>
<evidence type="ECO:0000313" key="4">
    <source>
        <dbReference type="EMBL" id="HCV80251.1"/>
    </source>
</evidence>
<dbReference type="Gene3D" id="3.40.30.10">
    <property type="entry name" value="Glutaredoxin"/>
    <property type="match status" value="1"/>
</dbReference>
<gene>
    <name evidence="4" type="ORF">DGQ38_04310</name>
</gene>
<evidence type="ECO:0000259" key="3">
    <source>
        <dbReference type="PROSITE" id="PS51352"/>
    </source>
</evidence>
<dbReference type="PANTHER" id="PTHR15337">
    <property type="entry name" value="ANTERIOR GRADIENT PROTEIN-RELATED"/>
    <property type="match status" value="1"/>
</dbReference>
<proteinExistence type="predicted"/>
<dbReference type="PANTHER" id="PTHR15337:SF11">
    <property type="entry name" value="THIOREDOXIN DOMAIN-CONTAINING PROTEIN"/>
    <property type="match status" value="1"/>
</dbReference>